<protein>
    <recommendedName>
        <fullName evidence="1">Mycothiol-dependent maleylpyruvate isomerase metal-binding domain-containing protein</fullName>
    </recommendedName>
</protein>
<dbReference type="Gene3D" id="1.20.120.450">
    <property type="entry name" value="dinb family like domain"/>
    <property type="match status" value="1"/>
</dbReference>
<keyword evidence="3" id="KW-1185">Reference proteome</keyword>
<proteinExistence type="predicted"/>
<dbReference type="Proteomes" id="UP000548476">
    <property type="component" value="Unassembled WGS sequence"/>
</dbReference>
<dbReference type="RefSeq" id="WP_184789457.1">
    <property type="nucleotide sequence ID" value="NZ_BONT01000033.1"/>
</dbReference>
<dbReference type="EMBL" id="JACHGT010000009">
    <property type="protein sequence ID" value="MBB6036626.1"/>
    <property type="molecule type" value="Genomic_DNA"/>
</dbReference>
<evidence type="ECO:0000313" key="2">
    <source>
        <dbReference type="EMBL" id="MBB6036626.1"/>
    </source>
</evidence>
<evidence type="ECO:0000259" key="1">
    <source>
        <dbReference type="Pfam" id="PF11716"/>
    </source>
</evidence>
<comment type="caution">
    <text evidence="2">The sequence shown here is derived from an EMBL/GenBank/DDBJ whole genome shotgun (WGS) entry which is preliminary data.</text>
</comment>
<dbReference type="GO" id="GO:0046872">
    <property type="term" value="F:metal ion binding"/>
    <property type="evidence" value="ECO:0007669"/>
    <property type="project" value="InterPro"/>
</dbReference>
<feature type="domain" description="Mycothiol-dependent maleylpyruvate isomerase metal-binding" evidence="1">
    <location>
        <begin position="15"/>
        <end position="162"/>
    </location>
</feature>
<dbReference type="Pfam" id="PF11716">
    <property type="entry name" value="MDMPI_N"/>
    <property type="match status" value="1"/>
</dbReference>
<evidence type="ECO:0000313" key="3">
    <source>
        <dbReference type="Proteomes" id="UP000548476"/>
    </source>
</evidence>
<gene>
    <name evidence="2" type="ORF">HNR73_004497</name>
</gene>
<dbReference type="SUPFAM" id="SSF109854">
    <property type="entry name" value="DinB/YfiT-like putative metalloenzymes"/>
    <property type="match status" value="1"/>
</dbReference>
<accession>A0A841FKD9</accession>
<dbReference type="AlphaFoldDB" id="A0A841FKD9"/>
<dbReference type="InterPro" id="IPR024344">
    <property type="entry name" value="MDMPI_metal-binding"/>
</dbReference>
<organism evidence="2 3">
    <name type="scientific">Phytomonospora endophytica</name>
    <dbReference type="NCBI Taxonomy" id="714109"/>
    <lineage>
        <taxon>Bacteria</taxon>
        <taxon>Bacillati</taxon>
        <taxon>Actinomycetota</taxon>
        <taxon>Actinomycetes</taxon>
        <taxon>Micromonosporales</taxon>
        <taxon>Micromonosporaceae</taxon>
        <taxon>Phytomonospora</taxon>
    </lineage>
</organism>
<sequence length="214" mass="23237">MTPIWQLFCATGAVARDLLASTEVAERWTRPSALAEFQVSGLSGHLARQIINAERFLDVPLTPDTPRLGLDEWFAKGAKGKSDEPLDSPAHRAIRERAEQDAAPGPAALAAKVDAALARLSSRLPSEDPNRWVNVFGHHALTLDTFLLTRLTELVVHADDLAFSVYAEPPVLPDEAVDVVITALTGHAVRKHGRIAVLRALSRSERARGTISAY</sequence>
<name>A0A841FKD9_9ACTN</name>
<reference evidence="2 3" key="1">
    <citation type="submission" date="2020-08" db="EMBL/GenBank/DDBJ databases">
        <title>Genomic Encyclopedia of Type Strains, Phase IV (KMG-IV): sequencing the most valuable type-strain genomes for metagenomic binning, comparative biology and taxonomic classification.</title>
        <authorList>
            <person name="Goeker M."/>
        </authorList>
    </citation>
    <scope>NUCLEOTIDE SEQUENCE [LARGE SCALE GENOMIC DNA]</scope>
    <source>
        <strain evidence="2 3">YIM 65646</strain>
    </source>
</reference>
<dbReference type="InterPro" id="IPR034660">
    <property type="entry name" value="DinB/YfiT-like"/>
</dbReference>